<dbReference type="RefSeq" id="WP_119632067.1">
    <property type="nucleotide sequence ID" value="NZ_AP017928.1"/>
</dbReference>
<name>A0A250KZG9_9GAMM</name>
<proteinExistence type="predicted"/>
<dbReference type="AlphaFoldDB" id="A0A250KZG9"/>
<protein>
    <submittedName>
        <fullName evidence="1">Uncharacterized protein</fullName>
    </submittedName>
</protein>
<dbReference type="EMBL" id="AP017928">
    <property type="protein sequence ID" value="BBA36992.1"/>
    <property type="molecule type" value="Genomic_DNA"/>
</dbReference>
<evidence type="ECO:0000313" key="1">
    <source>
        <dbReference type="EMBL" id="BBA36992.1"/>
    </source>
</evidence>
<accession>A0A250KZG9</accession>
<keyword evidence="2" id="KW-1185">Reference proteome</keyword>
<evidence type="ECO:0000313" key="2">
    <source>
        <dbReference type="Proteomes" id="UP000266313"/>
    </source>
</evidence>
<reference evidence="1 2" key="1">
    <citation type="submission" date="2016-12" db="EMBL/GenBank/DDBJ databases">
        <title>Genome sequencing of Methylocaldum marinum.</title>
        <authorList>
            <person name="Takeuchi M."/>
            <person name="Kamagata Y."/>
            <person name="Hiraoka S."/>
            <person name="Oshima K."/>
            <person name="Hattori M."/>
            <person name="Iwasaki W."/>
        </authorList>
    </citation>
    <scope>NUCLEOTIDE SEQUENCE [LARGE SCALE GENOMIC DNA]</scope>
    <source>
        <strain evidence="1 2">S8</strain>
    </source>
</reference>
<gene>
    <name evidence="1" type="ORF">sS8_5069</name>
</gene>
<dbReference type="Proteomes" id="UP000266313">
    <property type="component" value="Chromosome"/>
</dbReference>
<dbReference type="KEGG" id="mmai:sS8_5069"/>
<organism evidence="1 2">
    <name type="scientific">Methylocaldum marinum</name>
    <dbReference type="NCBI Taxonomy" id="1432792"/>
    <lineage>
        <taxon>Bacteria</taxon>
        <taxon>Pseudomonadati</taxon>
        <taxon>Pseudomonadota</taxon>
        <taxon>Gammaproteobacteria</taxon>
        <taxon>Methylococcales</taxon>
        <taxon>Methylococcaceae</taxon>
        <taxon>Methylocaldum</taxon>
    </lineage>
</organism>
<dbReference type="OrthoDB" id="6058205at2"/>
<sequence>MSFTIQKDNVVPYGPEELRSFRVYGFEWIDNLHFLVDPKEFLGSRTEAYEEVAKERFLEAGWAGDGKIQLLWLPPFVFPLSLGVASEGVILWHVKQKDDGVSFLLAPVALPFEEFQQ</sequence>